<dbReference type="InterPro" id="IPR012910">
    <property type="entry name" value="Plug_dom"/>
</dbReference>
<organism evidence="9 10">
    <name type="scientific">Lutibacter aestuarii</name>
    <dbReference type="NCBI Taxonomy" id="861111"/>
    <lineage>
        <taxon>Bacteria</taxon>
        <taxon>Pseudomonadati</taxon>
        <taxon>Bacteroidota</taxon>
        <taxon>Flavobacteriia</taxon>
        <taxon>Flavobacteriales</taxon>
        <taxon>Flavobacteriaceae</taxon>
        <taxon>Lutibacter</taxon>
    </lineage>
</organism>
<evidence type="ECO:0000313" key="9">
    <source>
        <dbReference type="EMBL" id="MFD0761151.1"/>
    </source>
</evidence>
<reference evidence="10" key="1">
    <citation type="journal article" date="2019" name="Int. J. Syst. Evol. Microbiol.">
        <title>The Global Catalogue of Microorganisms (GCM) 10K type strain sequencing project: providing services to taxonomists for standard genome sequencing and annotation.</title>
        <authorList>
            <consortium name="The Broad Institute Genomics Platform"/>
            <consortium name="The Broad Institute Genome Sequencing Center for Infectious Disease"/>
            <person name="Wu L."/>
            <person name="Ma J."/>
        </authorList>
    </citation>
    <scope>NUCLEOTIDE SEQUENCE [LARGE SCALE GENOMIC DNA]</scope>
    <source>
        <strain evidence="10">CCUG 60022</strain>
    </source>
</reference>
<evidence type="ECO:0000256" key="1">
    <source>
        <dbReference type="ARBA" id="ARBA00004571"/>
    </source>
</evidence>
<dbReference type="SUPFAM" id="SSF49464">
    <property type="entry name" value="Carboxypeptidase regulatory domain-like"/>
    <property type="match status" value="1"/>
</dbReference>
<evidence type="ECO:0000256" key="2">
    <source>
        <dbReference type="ARBA" id="ARBA00022448"/>
    </source>
</evidence>
<dbReference type="InterPro" id="IPR008969">
    <property type="entry name" value="CarboxyPept-like_regulatory"/>
</dbReference>
<keyword evidence="4 7" id="KW-0812">Transmembrane</keyword>
<dbReference type="EMBL" id="JBHTIC010000005">
    <property type="protein sequence ID" value="MFD0761151.1"/>
    <property type="molecule type" value="Genomic_DNA"/>
</dbReference>
<dbReference type="InterPro" id="IPR039426">
    <property type="entry name" value="TonB-dep_rcpt-like"/>
</dbReference>
<dbReference type="Gene3D" id="2.60.40.1120">
    <property type="entry name" value="Carboxypeptidase-like, regulatory domain"/>
    <property type="match status" value="1"/>
</dbReference>
<evidence type="ECO:0000256" key="4">
    <source>
        <dbReference type="ARBA" id="ARBA00022692"/>
    </source>
</evidence>
<dbReference type="Pfam" id="PF07715">
    <property type="entry name" value="Plug"/>
    <property type="match status" value="1"/>
</dbReference>
<comment type="similarity">
    <text evidence="7">Belongs to the TonB-dependent receptor family.</text>
</comment>
<accession>A0ABW2Z5E8</accession>
<gene>
    <name evidence="9" type="ORF">ACFQZW_03570</name>
</gene>
<evidence type="ECO:0000313" key="10">
    <source>
        <dbReference type="Proteomes" id="UP001597032"/>
    </source>
</evidence>
<dbReference type="Proteomes" id="UP001597032">
    <property type="component" value="Unassembled WGS sequence"/>
</dbReference>
<keyword evidence="10" id="KW-1185">Reference proteome</keyword>
<keyword evidence="3 7" id="KW-1134">Transmembrane beta strand</keyword>
<dbReference type="InterPro" id="IPR023996">
    <property type="entry name" value="TonB-dep_OMP_SusC/RagA"/>
</dbReference>
<dbReference type="PROSITE" id="PS52016">
    <property type="entry name" value="TONB_DEPENDENT_REC_3"/>
    <property type="match status" value="1"/>
</dbReference>
<dbReference type="RefSeq" id="WP_386781484.1">
    <property type="nucleotide sequence ID" value="NZ_JBHTIC010000005.1"/>
</dbReference>
<feature type="domain" description="TonB-dependent receptor plug" evidence="8">
    <location>
        <begin position="199"/>
        <end position="315"/>
    </location>
</feature>
<keyword evidence="5 7" id="KW-0472">Membrane</keyword>
<dbReference type="Pfam" id="PF13715">
    <property type="entry name" value="CarbopepD_reg_2"/>
    <property type="match status" value="1"/>
</dbReference>
<dbReference type="InterPro" id="IPR037066">
    <property type="entry name" value="Plug_dom_sf"/>
</dbReference>
<dbReference type="Gene3D" id="2.170.130.10">
    <property type="entry name" value="TonB-dependent receptor, plug domain"/>
    <property type="match status" value="1"/>
</dbReference>
<evidence type="ECO:0000259" key="8">
    <source>
        <dbReference type="Pfam" id="PF07715"/>
    </source>
</evidence>
<name>A0ABW2Z5E8_9FLAO</name>
<evidence type="ECO:0000256" key="6">
    <source>
        <dbReference type="ARBA" id="ARBA00023237"/>
    </source>
</evidence>
<keyword evidence="2 7" id="KW-0813">Transport</keyword>
<comment type="subcellular location">
    <subcellularLocation>
        <location evidence="1 7">Cell outer membrane</location>
        <topology evidence="1 7">Multi-pass membrane protein</topology>
    </subcellularLocation>
</comment>
<protein>
    <submittedName>
        <fullName evidence="9">SusC/RagA family TonB-linked outer membrane protein</fullName>
    </submittedName>
</protein>
<dbReference type="InterPro" id="IPR036942">
    <property type="entry name" value="Beta-barrel_TonB_sf"/>
</dbReference>
<evidence type="ECO:0000256" key="5">
    <source>
        <dbReference type="ARBA" id="ARBA00023136"/>
    </source>
</evidence>
<dbReference type="Gene3D" id="2.40.170.20">
    <property type="entry name" value="TonB-dependent receptor, beta-barrel domain"/>
    <property type="match status" value="1"/>
</dbReference>
<sequence>MKSFLFLFCTTIFGFSSGEILSQNAKVKIDTDKIITVDEVFKIIKSQTEYTFIYRSDLFKDYPKVAVKKGVIEANKLLDMSLSDGDFNFEFSKNNTIIIKEKTPPIIQQTINGKVTDENGEPLLGVTVLVKGTTTGTVSNIDGIFSIKANIGDELILTYVGFIEQTIKIEDLSNLNITLKELTNKLKEVVVTGYYSIPKERATGSFSNVTGEELQKITSLSVKDKIEGIIPGLLFEPNYASDQSPSTERSRGLIIRGASTLGDNSPLIVIDGFPVISSDGVDPWSTINPDDVESLTVLKDAAAASIWGAQAANGVIVIKTKTGNISKKAKIDVSVEYLVQPKPDLFAIPFASSAESINIYKSLFLDSNYKDNLLQSYFRNRYEFPEVIDIIMQMKAGEITEQNGDQLLSELSKIDVRNEFSDLFYRMETNQKVNISFSKGDETNSLRASLMSLESNKYAKGDSNSQIIGNFNNTFKPVDWFNITFGMNFSMLKQEKNGVAIGELSYIPQMSRILDSNGDYLPMIKNDYDDSYYDVPTQRRRDLVDQYNLPYDWDWNLKRDIDNKDIKDEKNDLRLNAKVSFIPLKGLNIDVSYQYQRNSSLYSNYMNEETWYVRNAVNEFARTDGSYPIPAGGMLYEQRSSFTSNDGRIQASYNRIIGDHNIRLLGGFEIRKDYYESLPYGFYGYDPQALTQITGLNFQDDINPRMTGDNEWRGSIPPIPTIPKTSVSLQGRDNRFVSYYGNGVYTYKNKYDFTGSIRLDKTNLYGRTPSYRNLPQWSLGLGWSLDKETFFNVDNVDRLRLRISYGWNGHIDKSASPYINGTPWVDAVNQTQYAAVLTTPNPGLTWEKTKTYNIGADFSMFGQRLQGEVELYNKQSEDVLTDIAVNPTYGFYYDEATLNAGDISNKGIEFDINGLIIDKEIKWNSHLNFSYNKNEVQNVKSTSANIASRTSLSQFYPVAGQPVDFLAVAEWAGYSENGLPQVYLDGEITEVSDISYSGVDVDKLFKFVGQRSPKTFGSWTNNISYKNFELSARFLYSFGNKFLKDSPPRSLLYNYQSYRTFHTFNTDLLVDRWKTGADNENASMYSLDTKVSNYLTTLTNDYIAQYNTQNVLDAGQIRLQSISLAYRIPSKILGGINNARIQFQAKNLGPIFLKNKEGIDPSFPKYSSSLYSAYYNVIRDRPEYSLSLQLNL</sequence>
<keyword evidence="6 7" id="KW-0998">Cell outer membrane</keyword>
<evidence type="ECO:0000256" key="7">
    <source>
        <dbReference type="PROSITE-ProRule" id="PRU01360"/>
    </source>
</evidence>
<evidence type="ECO:0000256" key="3">
    <source>
        <dbReference type="ARBA" id="ARBA00022452"/>
    </source>
</evidence>
<dbReference type="SUPFAM" id="SSF56935">
    <property type="entry name" value="Porins"/>
    <property type="match status" value="1"/>
</dbReference>
<dbReference type="NCBIfam" id="TIGR04057">
    <property type="entry name" value="SusC_RagA_signa"/>
    <property type="match status" value="1"/>
</dbReference>
<dbReference type="NCBIfam" id="TIGR04056">
    <property type="entry name" value="OMP_RagA_SusC"/>
    <property type="match status" value="1"/>
</dbReference>
<dbReference type="InterPro" id="IPR023997">
    <property type="entry name" value="TonB-dep_OMP_SusC/RagA_CS"/>
</dbReference>
<comment type="caution">
    <text evidence="9">The sequence shown here is derived from an EMBL/GenBank/DDBJ whole genome shotgun (WGS) entry which is preliminary data.</text>
</comment>
<proteinExistence type="inferred from homology"/>